<evidence type="ECO:0000313" key="1">
    <source>
        <dbReference type="EMBL" id="RZU51904.1"/>
    </source>
</evidence>
<dbReference type="RefSeq" id="WP_130510604.1">
    <property type="nucleotide sequence ID" value="NZ_SHKY01000001.1"/>
</dbReference>
<name>A0A4Q7ZMQ3_9ACTN</name>
<dbReference type="InterPro" id="IPR023214">
    <property type="entry name" value="HAD_sf"/>
</dbReference>
<keyword evidence="2" id="KW-1185">Reference proteome</keyword>
<keyword evidence="1" id="KW-0378">Hydrolase</keyword>
<dbReference type="Gene3D" id="3.40.50.1000">
    <property type="entry name" value="HAD superfamily/HAD-like"/>
    <property type="match status" value="1"/>
</dbReference>
<dbReference type="PANTHER" id="PTHR43434">
    <property type="entry name" value="PHOSPHOGLYCOLATE PHOSPHATASE"/>
    <property type="match status" value="1"/>
</dbReference>
<evidence type="ECO:0000313" key="2">
    <source>
        <dbReference type="Proteomes" id="UP000292564"/>
    </source>
</evidence>
<dbReference type="GO" id="GO:0005829">
    <property type="term" value="C:cytosol"/>
    <property type="evidence" value="ECO:0007669"/>
    <property type="project" value="TreeGrafter"/>
</dbReference>
<dbReference type="Pfam" id="PF00702">
    <property type="entry name" value="Hydrolase"/>
    <property type="match status" value="1"/>
</dbReference>
<dbReference type="GO" id="GO:0008967">
    <property type="term" value="F:phosphoglycolate phosphatase activity"/>
    <property type="evidence" value="ECO:0007669"/>
    <property type="project" value="TreeGrafter"/>
</dbReference>
<accession>A0A4Q7ZMQ3</accession>
<comment type="caution">
    <text evidence="1">The sequence shown here is derived from an EMBL/GenBank/DDBJ whole genome shotgun (WGS) entry which is preliminary data.</text>
</comment>
<reference evidence="1 2" key="1">
    <citation type="submission" date="2019-02" db="EMBL/GenBank/DDBJ databases">
        <title>Sequencing the genomes of 1000 actinobacteria strains.</title>
        <authorList>
            <person name="Klenk H.-P."/>
        </authorList>
    </citation>
    <scope>NUCLEOTIDE SEQUENCE [LARGE SCALE GENOMIC DNA]</scope>
    <source>
        <strain evidence="1 2">DSM 45162</strain>
    </source>
</reference>
<dbReference type="Proteomes" id="UP000292564">
    <property type="component" value="Unassembled WGS sequence"/>
</dbReference>
<dbReference type="InterPro" id="IPR050155">
    <property type="entry name" value="HAD-like_hydrolase_sf"/>
</dbReference>
<dbReference type="AlphaFoldDB" id="A0A4Q7ZMQ3"/>
<dbReference type="InterPro" id="IPR036412">
    <property type="entry name" value="HAD-like_sf"/>
</dbReference>
<dbReference type="SUPFAM" id="SSF56784">
    <property type="entry name" value="HAD-like"/>
    <property type="match status" value="1"/>
</dbReference>
<dbReference type="EMBL" id="SHKY01000001">
    <property type="protein sequence ID" value="RZU51904.1"/>
    <property type="molecule type" value="Genomic_DNA"/>
</dbReference>
<dbReference type="GO" id="GO:0006281">
    <property type="term" value="P:DNA repair"/>
    <property type="evidence" value="ECO:0007669"/>
    <property type="project" value="TreeGrafter"/>
</dbReference>
<gene>
    <name evidence="1" type="ORF">EV385_3740</name>
</gene>
<organism evidence="1 2">
    <name type="scientific">Krasilnikovia cinnamomea</name>
    <dbReference type="NCBI Taxonomy" id="349313"/>
    <lineage>
        <taxon>Bacteria</taxon>
        <taxon>Bacillati</taxon>
        <taxon>Actinomycetota</taxon>
        <taxon>Actinomycetes</taxon>
        <taxon>Micromonosporales</taxon>
        <taxon>Micromonosporaceae</taxon>
        <taxon>Krasilnikovia</taxon>
    </lineage>
</organism>
<sequence>MSADRLASVVGAGPLLLDFDGPVCGIFAGLPAPHVAAKLIELLRAERVALPDDVATDVDPLAVIRWTGYHCSRELTAAVEDALSALEMQAVESAIPTPYGHDVIRSSKSAGLPVAIVSNNSGRAVSAYLAAHELADHVVRVIGRPYARPELMKPAPGMVLDAVRAVDSEPSACVLVGDSMSDIIAARAARVRVIGYANRPSKVTPFAVADAVITTMADLVEALSAVRPQ</sequence>
<dbReference type="OrthoDB" id="4547358at2"/>
<protein>
    <submittedName>
        <fullName evidence="1">HAD superfamily hydrolase (TIGR01509 family)</fullName>
    </submittedName>
</protein>
<proteinExistence type="predicted"/>
<dbReference type="PANTHER" id="PTHR43434:SF1">
    <property type="entry name" value="PHOSPHOGLYCOLATE PHOSPHATASE"/>
    <property type="match status" value="1"/>
</dbReference>